<organism evidence="1 2">
    <name type="scientific">Priestia endophytica</name>
    <dbReference type="NCBI Taxonomy" id="135735"/>
    <lineage>
        <taxon>Bacteria</taxon>
        <taxon>Bacillati</taxon>
        <taxon>Bacillota</taxon>
        <taxon>Bacilli</taxon>
        <taxon>Bacillales</taxon>
        <taxon>Bacillaceae</taxon>
        <taxon>Priestia</taxon>
    </lineage>
</organism>
<dbReference type="EMBL" id="LVYK01000049">
    <property type="protein sequence ID" value="RAS74468.1"/>
    <property type="molecule type" value="Genomic_DNA"/>
</dbReference>
<evidence type="ECO:0000313" key="1">
    <source>
        <dbReference type="EMBL" id="RAS74468.1"/>
    </source>
</evidence>
<proteinExistence type="predicted"/>
<protein>
    <recommendedName>
        <fullName evidence="3">DUF2140 family protein</fullName>
    </recommendedName>
</protein>
<comment type="caution">
    <text evidence="1">The sequence shown here is derived from an EMBL/GenBank/DDBJ whole genome shotgun (WGS) entry which is preliminary data.</text>
</comment>
<accession>A0AAX1Q5J3</accession>
<dbReference type="Proteomes" id="UP000250174">
    <property type="component" value="Unassembled WGS sequence"/>
</dbReference>
<reference evidence="1 2" key="1">
    <citation type="submission" date="2016-03" db="EMBL/GenBank/DDBJ databases">
        <title>Comparison of Bacillus endophyticus and B. anthracis characteristics using whole genome sequence analysis and microbiological techniques.</title>
        <authorList>
            <person name="Lekota K.E."/>
            <person name="Mafofo J."/>
            <person name="Rees J."/>
            <person name="Muchadeyi F.C."/>
            <person name="Madoroba E."/>
            <person name="Van Heerden H."/>
        </authorList>
    </citation>
    <scope>NUCLEOTIDE SEQUENCE [LARGE SCALE GENOMIC DNA]</scope>
    <source>
        <strain evidence="1 2">3631_10C</strain>
    </source>
</reference>
<sequence length="226" mass="25561">MRKFILVIILFIIVLFGIYFVVSPVKDVEQLNQTSSLSALAQEKSAHSTSLELNDGTPILGYRLSEIDVNDYFRSYLYKQDSTVEGAEAELLPGHIKFYINKRLVSFMDSQFVADVTSNTENGKLVLKVNSIHLGRMPIPMSLVWERLGIERFSGVTVDKEMNKITLLNHLPPSVSFKKADTTDDYIDLSASVSIISLRDLINLAPYLIPEDIQKNLSKKLNLFSW</sequence>
<evidence type="ECO:0008006" key="3">
    <source>
        <dbReference type="Google" id="ProtNLM"/>
    </source>
</evidence>
<dbReference type="AlphaFoldDB" id="A0AAX1Q5J3"/>
<evidence type="ECO:0000313" key="2">
    <source>
        <dbReference type="Proteomes" id="UP000250174"/>
    </source>
</evidence>
<name>A0AAX1Q5J3_9BACI</name>
<dbReference type="RefSeq" id="WP_113765907.1">
    <property type="nucleotide sequence ID" value="NZ_LVYK01000049.1"/>
</dbReference>
<gene>
    <name evidence="1" type="ORF">A3864_18640</name>
</gene>